<gene>
    <name evidence="3" type="ORF">Bravens_00933</name>
</gene>
<dbReference type="Pfam" id="PF20789">
    <property type="entry name" value="4HBT_3C"/>
    <property type="match status" value="1"/>
</dbReference>
<reference evidence="3 4" key="1">
    <citation type="submission" date="2016-01" db="EMBL/GenBank/DDBJ databases">
        <title>Use of Whole Genome Sequencing to ascertain that Brevibacterium massiliense (Roux, Raoult 2009) is a later heterotypic synonym of Brevibacterium ravenspurgense (Mages 2008).</title>
        <authorList>
            <person name="Bernier A.-M."/>
            <person name="Burdz T."/>
            <person name="Huynh C."/>
            <person name="Pachecho A.L."/>
            <person name="Wiebe D."/>
            <person name="Bonner C."/>
            <person name="Bernard K."/>
        </authorList>
    </citation>
    <scope>NUCLEOTIDE SEQUENCE [LARGE SCALE GENOMIC DNA]</scope>
    <source>
        <strain evidence="3 4">CCUG56047</strain>
    </source>
</reference>
<dbReference type="InterPro" id="IPR049450">
    <property type="entry name" value="ACOT8-like_C"/>
</dbReference>
<dbReference type="Pfam" id="PF13622">
    <property type="entry name" value="4HBT_3"/>
    <property type="match status" value="1"/>
</dbReference>
<dbReference type="SUPFAM" id="SSF54637">
    <property type="entry name" value="Thioesterase/thiol ester dehydrase-isomerase"/>
    <property type="match status" value="2"/>
</dbReference>
<dbReference type="InterPro" id="IPR042171">
    <property type="entry name" value="Acyl-CoA_hotdog"/>
</dbReference>
<evidence type="ECO:0000313" key="3">
    <source>
        <dbReference type="EMBL" id="KXZ57902.1"/>
    </source>
</evidence>
<dbReference type="Proteomes" id="UP000243589">
    <property type="component" value="Unassembled WGS sequence"/>
</dbReference>
<keyword evidence="4" id="KW-1185">Reference proteome</keyword>
<evidence type="ECO:0000313" key="4">
    <source>
        <dbReference type="Proteomes" id="UP000243589"/>
    </source>
</evidence>
<dbReference type="AlphaFoldDB" id="A0A150H723"/>
<organism evidence="3 4">
    <name type="scientific">Brevibacterium ravenspurgense</name>
    <dbReference type="NCBI Taxonomy" id="479117"/>
    <lineage>
        <taxon>Bacteria</taxon>
        <taxon>Bacillati</taxon>
        <taxon>Actinomycetota</taxon>
        <taxon>Actinomycetes</taxon>
        <taxon>Micrococcales</taxon>
        <taxon>Brevibacteriaceae</taxon>
        <taxon>Brevibacterium</taxon>
    </lineage>
</organism>
<evidence type="ECO:0000259" key="2">
    <source>
        <dbReference type="Pfam" id="PF20789"/>
    </source>
</evidence>
<dbReference type="Gene3D" id="2.40.160.210">
    <property type="entry name" value="Acyl-CoA thioesterase, double hotdog domain"/>
    <property type="match status" value="1"/>
</dbReference>
<sequence>MTHPLDEAVRFTTTSSDDSRAVLRAATHPAYNNMVGPFGGITAAQLLAAVQQHPAAQGNPAAQTLNYTSPVEYGEFDIHLELVQTNNSNQHWNVRITQGESTPVTGSVVFTSERDTFAHQEARLPQVPGPEECESAPPVNDLRWLDNYEFRFARGAYELGREHDDSESVYWLRHTPSRHWDAPSLASAADSFFPRIFRRTGKPHPAATISLTTYFLGTPEEYASAGEYVLCQGRAQRFGGGTADQSARLFSSEGHLLVSTHQLTYFRG</sequence>
<dbReference type="RefSeq" id="WP_082791038.1">
    <property type="nucleotide sequence ID" value="NZ_LQQC01000010.1"/>
</dbReference>
<dbReference type="EMBL" id="LQQC01000010">
    <property type="protein sequence ID" value="KXZ57902.1"/>
    <property type="molecule type" value="Genomic_DNA"/>
</dbReference>
<evidence type="ECO:0008006" key="5">
    <source>
        <dbReference type="Google" id="ProtNLM"/>
    </source>
</evidence>
<comment type="caution">
    <text evidence="3">The sequence shown here is derived from an EMBL/GenBank/DDBJ whole genome shotgun (WGS) entry which is preliminary data.</text>
</comment>
<evidence type="ECO:0000259" key="1">
    <source>
        <dbReference type="Pfam" id="PF13622"/>
    </source>
</evidence>
<name>A0A150H723_9MICO</name>
<dbReference type="PATRIC" id="fig|479117.4.peg.933"/>
<feature type="domain" description="Acyl-CoA thioesterase-like N-terminal HotDog" evidence="1">
    <location>
        <begin position="31"/>
        <end position="110"/>
    </location>
</feature>
<dbReference type="InterPro" id="IPR049449">
    <property type="entry name" value="TesB_ACOT8-like_N"/>
</dbReference>
<proteinExistence type="predicted"/>
<dbReference type="InterPro" id="IPR029069">
    <property type="entry name" value="HotDog_dom_sf"/>
</dbReference>
<protein>
    <recommendedName>
        <fullName evidence="5">Acyl-CoA thioesterase</fullName>
    </recommendedName>
</protein>
<accession>A0A150H723</accession>
<feature type="domain" description="Acyl-CoA thioesterase-like C-terminal" evidence="2">
    <location>
        <begin position="130"/>
        <end position="265"/>
    </location>
</feature>